<feature type="domain" description="Cadherin" evidence="13">
    <location>
        <begin position="954"/>
        <end position="1058"/>
    </location>
</feature>
<dbReference type="SUPFAM" id="SSF49313">
    <property type="entry name" value="Cadherin-like"/>
    <property type="match status" value="13"/>
</dbReference>
<feature type="domain" description="Cadherin" evidence="13">
    <location>
        <begin position="774"/>
        <end position="881"/>
    </location>
</feature>
<dbReference type="GO" id="GO:0007156">
    <property type="term" value="P:homophilic cell adhesion via plasma membrane adhesion molecules"/>
    <property type="evidence" value="ECO:0007669"/>
    <property type="project" value="InterPro"/>
</dbReference>
<feature type="domain" description="Cadherin" evidence="13">
    <location>
        <begin position="27"/>
        <end position="128"/>
    </location>
</feature>
<dbReference type="InterPro" id="IPR002126">
    <property type="entry name" value="Cadherin-like_dom"/>
</dbReference>
<dbReference type="Pfam" id="PF00028">
    <property type="entry name" value="Cadherin"/>
    <property type="match status" value="11"/>
</dbReference>
<dbReference type="GO" id="GO:0005886">
    <property type="term" value="C:plasma membrane"/>
    <property type="evidence" value="ECO:0007669"/>
    <property type="project" value="InterPro"/>
</dbReference>
<dbReference type="PROSITE" id="PS00232">
    <property type="entry name" value="CADHERIN_1"/>
    <property type="match status" value="7"/>
</dbReference>
<evidence type="ECO:0000256" key="8">
    <source>
        <dbReference type="ARBA" id="ARBA00023136"/>
    </source>
</evidence>
<dbReference type="InterPro" id="IPR015919">
    <property type="entry name" value="Cadherin-like_sf"/>
</dbReference>
<dbReference type="InterPro" id="IPR020894">
    <property type="entry name" value="Cadherin_CS"/>
</dbReference>
<dbReference type="FunFam" id="2.60.40.60:FF:000116">
    <property type="entry name" value="Dachsous cadherin-related 2"/>
    <property type="match status" value="1"/>
</dbReference>
<evidence type="ECO:0000256" key="2">
    <source>
        <dbReference type="ARBA" id="ARBA00022536"/>
    </source>
</evidence>
<evidence type="ECO:0000256" key="6">
    <source>
        <dbReference type="ARBA" id="ARBA00022889"/>
    </source>
</evidence>
<evidence type="ECO:0000256" key="1">
    <source>
        <dbReference type="ARBA" id="ARBA00004167"/>
    </source>
</evidence>
<dbReference type="PROSITE" id="PS50268">
    <property type="entry name" value="CADHERIN_2"/>
    <property type="match status" value="12"/>
</dbReference>
<dbReference type="GO" id="GO:0009887">
    <property type="term" value="P:animal organ morphogenesis"/>
    <property type="evidence" value="ECO:0007669"/>
    <property type="project" value="UniProtKB-ARBA"/>
</dbReference>
<dbReference type="FunFam" id="2.60.40.60:FF:000081">
    <property type="entry name" value="protocadherin Fat 4"/>
    <property type="match status" value="1"/>
</dbReference>
<dbReference type="FunFam" id="2.60.40.60:FF:000020">
    <property type="entry name" value="Dachsous cadherin-related 1b"/>
    <property type="match status" value="4"/>
</dbReference>
<dbReference type="CDD" id="cd11304">
    <property type="entry name" value="Cadherin_repeat"/>
    <property type="match status" value="13"/>
</dbReference>
<feature type="domain" description="Cadherin" evidence="13">
    <location>
        <begin position="1164"/>
        <end position="1268"/>
    </location>
</feature>
<evidence type="ECO:0000256" key="10">
    <source>
        <dbReference type="ARBA" id="ARBA00023180"/>
    </source>
</evidence>
<keyword evidence="4" id="KW-0677">Repeat</keyword>
<reference evidence="14 15" key="1">
    <citation type="submission" date="2018-11" db="EMBL/GenBank/DDBJ databases">
        <authorList>
            <consortium name="Pathogen Informatics"/>
        </authorList>
    </citation>
    <scope>NUCLEOTIDE SEQUENCE [LARGE SCALE GENOMIC DNA]</scope>
</reference>
<feature type="domain" description="Cadherin" evidence="13">
    <location>
        <begin position="1269"/>
        <end position="1373"/>
    </location>
</feature>
<feature type="domain" description="Cadherin" evidence="13">
    <location>
        <begin position="129"/>
        <end position="227"/>
    </location>
</feature>
<proteinExistence type="predicted"/>
<feature type="domain" description="Cadherin" evidence="13">
    <location>
        <begin position="228"/>
        <end position="331"/>
    </location>
</feature>
<accession>A0A3P8EW19</accession>
<dbReference type="GO" id="GO:0001736">
    <property type="term" value="P:establishment of planar polarity"/>
    <property type="evidence" value="ECO:0007669"/>
    <property type="project" value="UniProtKB-ARBA"/>
</dbReference>
<keyword evidence="8" id="KW-0472">Membrane</keyword>
<keyword evidence="9" id="KW-1015">Disulfide bond</keyword>
<evidence type="ECO:0000259" key="12">
    <source>
        <dbReference type="PROSITE" id="PS50202"/>
    </source>
</evidence>
<dbReference type="SMART" id="SM00112">
    <property type="entry name" value="CA"/>
    <property type="match status" value="12"/>
</dbReference>
<evidence type="ECO:0000256" key="9">
    <source>
        <dbReference type="ARBA" id="ARBA00023157"/>
    </source>
</evidence>
<dbReference type="GO" id="GO:0048731">
    <property type="term" value="P:system development"/>
    <property type="evidence" value="ECO:0007669"/>
    <property type="project" value="UniProtKB-ARBA"/>
</dbReference>
<feature type="domain" description="Cadherin" evidence="13">
    <location>
        <begin position="657"/>
        <end position="773"/>
    </location>
</feature>
<evidence type="ECO:0000313" key="15">
    <source>
        <dbReference type="Proteomes" id="UP000270296"/>
    </source>
</evidence>
<keyword evidence="5 11" id="KW-0106">Calcium</keyword>
<dbReference type="PANTHER" id="PTHR24026">
    <property type="entry name" value="FAT ATYPICAL CADHERIN-RELATED"/>
    <property type="match status" value="1"/>
</dbReference>
<dbReference type="OrthoDB" id="6252479at2759"/>
<evidence type="ECO:0000256" key="4">
    <source>
        <dbReference type="ARBA" id="ARBA00022737"/>
    </source>
</evidence>
<dbReference type="GO" id="GO:0048589">
    <property type="term" value="P:developmental growth"/>
    <property type="evidence" value="ECO:0007669"/>
    <property type="project" value="UniProtKB-ARBA"/>
</dbReference>
<feature type="domain" description="Cadherin" evidence="13">
    <location>
        <begin position="442"/>
        <end position="543"/>
    </location>
</feature>
<feature type="domain" description="Cadherin" evidence="13">
    <location>
        <begin position="1067"/>
        <end position="1163"/>
    </location>
</feature>
<organism evidence="14 15">
    <name type="scientific">Soboliphyme baturini</name>
    <dbReference type="NCBI Taxonomy" id="241478"/>
    <lineage>
        <taxon>Eukaryota</taxon>
        <taxon>Metazoa</taxon>
        <taxon>Ecdysozoa</taxon>
        <taxon>Nematoda</taxon>
        <taxon>Enoplea</taxon>
        <taxon>Dorylaimia</taxon>
        <taxon>Dioctophymatida</taxon>
        <taxon>Dioctophymatoidea</taxon>
        <taxon>Soboliphymatidae</taxon>
        <taxon>Soboliphyme</taxon>
    </lineage>
</organism>
<dbReference type="InterPro" id="IPR000535">
    <property type="entry name" value="MSP_dom"/>
</dbReference>
<feature type="domain" description="Cadherin" evidence="13">
    <location>
        <begin position="332"/>
        <end position="442"/>
    </location>
</feature>
<keyword evidence="7" id="KW-1133">Transmembrane helix</keyword>
<evidence type="ECO:0000256" key="3">
    <source>
        <dbReference type="ARBA" id="ARBA00022692"/>
    </source>
</evidence>
<dbReference type="EMBL" id="UZAM01010720">
    <property type="protein sequence ID" value="VDP13453.1"/>
    <property type="molecule type" value="Genomic_DNA"/>
</dbReference>
<keyword evidence="10" id="KW-0325">Glycoprotein</keyword>
<keyword evidence="15" id="KW-1185">Reference proteome</keyword>
<dbReference type="PRINTS" id="PR00205">
    <property type="entry name" value="CADHERIN"/>
</dbReference>
<evidence type="ECO:0000256" key="7">
    <source>
        <dbReference type="ARBA" id="ARBA00022989"/>
    </source>
</evidence>
<dbReference type="Proteomes" id="UP000270296">
    <property type="component" value="Unassembled WGS sequence"/>
</dbReference>
<sequence length="1431" mass="158251">MFLGDLKGYAVVRVDIEDCNDNAPTFSPIHFNISLRTMNPFNEPVVRVFAKDADSDKHGVVSYEITSGNEEDSFRIDSRTGEVYVRSKLFPTIYQLKIQAKDSGGLVSSILADVIVTVLTDEFPNPSFDQRMYEFHVREDAKPGTLVGRVSVQSSNILTYSIADSSPEDLFVIDRFTGTILVERPLDFETEQMIVFGVKASVENEPGCNYTQVVIIVEDANDNVPVFESSIDTVWVSEDQNTSVPFYTLKARDRDSGTNGALIYGISVNPDNMFVVQPLSGELRITRRLHYEHTNNYRLVVSVRDSGVPPRSAEMALKVLVLDANDHAPHFSHTSYHLSVPENAAVTSHVFQLIASDKDTGINGKISYGIQQQSNIGDDEDMAHFGIFSDTGWVYVRRALDREKSSQFTFRVFAKDNGRPSHLSTAEITVTVTDVNDNAPRCEGVQKFSVTENQGAGFLVGKITAYDPDQGLNGTVHYFLNDSSSAFSVNTDGEIYVSGHLDRERQPQYDLDVVLMDGGSPSLKGLCHIQVVVEDVNDNSPVFVLPLQMKVFLREEQNKGVEVLQAQARDSDLGENGTVRYEIRSPADGLQLPFTIDSLTGIVTTTRVVDYESDAKFFEIDIVAKDLGKAPKSAVKRVIIEVVDVDDDGGVPENETVIDVVVFEVSEEVEVGTSIGLIDRDRSSTVDVQAMDEQTLRKMVDVLYDIVAGNSFGLFDVDRFTSELFVVKNLDYELSDSHFLKISRTNASSRLPSVQFINVKVYVADENDNWPWFVDDPVIFSIPENARLSSSVWTFNATDKDAGSFGRVEYDIVRQNPENAFLIDQTTGELILAEELDHEQAPMHLVIVRATDQAPNVTNRKSATVTTRIYVIDVNDNHPRFESNDSCVFYEGSLGTEPILYVVAKDDDWMDNARLSYSIQVTVMATDHGDPPLSSTQTITVEFKRVSGLAPFFKYAVFTANVTENCAVGTEVTTLEVLTTGQGSDAELNFTLFSEDGDQRFIIDSHTGLVRTAESIDREMKDKYTLTAIVRSSNYPDFYDSAVVVVNVADINDNAPILIRQLCDPVVEIRENIRVPVIKRVIAVDPDQGENGKIFYSIAGGNQNGDFHIDSSTGTLSCQPLDRERQQLYNLTILATDSGSVRHSDSCTVVVKVLDENDNDPVFEKSNYAARVREDVTLGSVVVTVKAKDADDGLNAKIIYSLVNETSGLFAVRPNTGEIVTLRPLNFEVRDSYTLKIKAVNMGLGRRHSQTATVTVQVIDVNDNSPVFQDSHSFVHVSSKILPGQRVAKVKATDADGPGPNSELHYSLLRHSPFFNINPDTGVISATKEISQMFGTVVHLLITASDKGIAPRNATSVMTILMSDDDDDDEPKEQLIFDHELYEANMSEHMKSQSVTATLRAHSQSGSHMQVTYQIVAGNGSQAFTIDPSQG</sequence>
<dbReference type="FunFam" id="2.60.40.60:FF:000015">
    <property type="entry name" value="FAT atypical cadherin 1"/>
    <property type="match status" value="1"/>
</dbReference>
<keyword evidence="6" id="KW-0130">Cell adhesion</keyword>
<dbReference type="GO" id="GO:0005509">
    <property type="term" value="F:calcium ion binding"/>
    <property type="evidence" value="ECO:0007669"/>
    <property type="project" value="UniProtKB-UniRule"/>
</dbReference>
<dbReference type="Gene3D" id="2.60.40.60">
    <property type="entry name" value="Cadherins"/>
    <property type="match status" value="13"/>
</dbReference>
<evidence type="ECO:0000259" key="13">
    <source>
        <dbReference type="PROSITE" id="PS50268"/>
    </source>
</evidence>
<name>A0A3P8EW19_9BILA</name>
<gene>
    <name evidence="14" type="ORF">SBAD_LOCUS7539</name>
</gene>
<comment type="subcellular location">
    <subcellularLocation>
        <location evidence="1">Membrane</location>
        <topology evidence="1">Single-pass membrane protein</topology>
    </subcellularLocation>
</comment>
<evidence type="ECO:0000256" key="5">
    <source>
        <dbReference type="ARBA" id="ARBA00022837"/>
    </source>
</evidence>
<protein>
    <submittedName>
        <fullName evidence="14">Uncharacterized protein</fullName>
    </submittedName>
</protein>
<dbReference type="PROSITE" id="PS50202">
    <property type="entry name" value="MSP"/>
    <property type="match status" value="1"/>
</dbReference>
<keyword evidence="2" id="KW-0245">EGF-like domain</keyword>
<feature type="domain" description="MSP" evidence="12">
    <location>
        <begin position="1366"/>
        <end position="1431"/>
    </location>
</feature>
<feature type="domain" description="Cadherin" evidence="13">
    <location>
        <begin position="545"/>
        <end position="654"/>
    </location>
</feature>
<evidence type="ECO:0000313" key="14">
    <source>
        <dbReference type="EMBL" id="VDP13453.1"/>
    </source>
</evidence>
<dbReference type="PANTHER" id="PTHR24026:SF133">
    <property type="entry name" value="CADHERIN-RELATED FAMILY MEMBER 2"/>
    <property type="match status" value="1"/>
</dbReference>
<dbReference type="GO" id="GO:0007163">
    <property type="term" value="P:establishment or maintenance of cell polarity"/>
    <property type="evidence" value="ECO:0007669"/>
    <property type="project" value="UniProtKB-ARBA"/>
</dbReference>
<evidence type="ECO:0000256" key="11">
    <source>
        <dbReference type="PROSITE-ProRule" id="PRU00043"/>
    </source>
</evidence>
<dbReference type="FunFam" id="2.60.40.60:FF:000039">
    <property type="entry name" value="FAT atypical cadherin 3"/>
    <property type="match status" value="1"/>
</dbReference>
<keyword evidence="3" id="KW-0812">Transmembrane</keyword>